<comment type="caution">
    <text evidence="1">The sequence shown here is derived from an EMBL/GenBank/DDBJ whole genome shotgun (WGS) entry which is preliminary data.</text>
</comment>
<evidence type="ECO:0000313" key="1">
    <source>
        <dbReference type="EMBL" id="KAJ3544596.1"/>
    </source>
</evidence>
<dbReference type="EMBL" id="JANRMS010000187">
    <property type="protein sequence ID" value="KAJ3544596.1"/>
    <property type="molecule type" value="Genomic_DNA"/>
</dbReference>
<sequence length="509" mass="57741">MAVVFASLSETGVLNAAAIPILVLGAAILYFLVRCLYNLFWQPLAKIPGPKLYAISPIPYFYHLLRGDWHATLKQLHDRYGPVVRFAPTDVSFITAEAFKAIYGHKTAGSGTRTFEKDELFYKDRRPHATIFNSNNEDHRRMRRLLAHAFSEKALHSQEDIMNHYVNKFIEKLTEQAAQGKAIDMTSWFNFATFDLIGDLAFGEPFGCLDSGGYHPWVRLIFQSTKVTAYRFIAQRLGIGHLLAHLLPKKTSMAFQEHRQLSHNTALARIATDTKRPDFMSYILRHNDDKGMTQGEILELSDGLIVAGSETTATLLSGTTYFLLINRAKYDKLVDEIRSEFNSEDEITIARVNQLSYTVAVLNEGLRMYPPVPIGLPRKVPMNGEVVQGYWLPEKTGVSVPHWSAYRSDTNFLEPGSFIPERWLGDPRFASDNKAVLQPFSMGPRNCIGKNLAYAESRLLLVRLLWKFDLELMDSSKRWDSQQTYVLWDKSSLDVKLTAVNGDKEISTC</sequence>
<protein>
    <submittedName>
        <fullName evidence="1">Uncharacterized protein</fullName>
    </submittedName>
</protein>
<reference evidence="1" key="1">
    <citation type="submission" date="2022-08" db="EMBL/GenBank/DDBJ databases">
        <title>Genome Sequence of Fusarium decemcellulare.</title>
        <authorList>
            <person name="Buettner E."/>
        </authorList>
    </citation>
    <scope>NUCLEOTIDE SEQUENCE</scope>
    <source>
        <strain evidence="1">Babe19</strain>
    </source>
</reference>
<proteinExistence type="predicted"/>
<keyword evidence="2" id="KW-1185">Reference proteome</keyword>
<organism evidence="1 2">
    <name type="scientific">Fusarium decemcellulare</name>
    <dbReference type="NCBI Taxonomy" id="57161"/>
    <lineage>
        <taxon>Eukaryota</taxon>
        <taxon>Fungi</taxon>
        <taxon>Dikarya</taxon>
        <taxon>Ascomycota</taxon>
        <taxon>Pezizomycotina</taxon>
        <taxon>Sordariomycetes</taxon>
        <taxon>Hypocreomycetidae</taxon>
        <taxon>Hypocreales</taxon>
        <taxon>Nectriaceae</taxon>
        <taxon>Fusarium</taxon>
        <taxon>Fusarium decemcellulare species complex</taxon>
    </lineage>
</organism>
<accession>A0ACC1SQW1</accession>
<name>A0ACC1SQW1_9HYPO</name>
<evidence type="ECO:0000313" key="2">
    <source>
        <dbReference type="Proteomes" id="UP001148629"/>
    </source>
</evidence>
<gene>
    <name evidence="1" type="ORF">NM208_g2969</name>
</gene>
<dbReference type="Proteomes" id="UP001148629">
    <property type="component" value="Unassembled WGS sequence"/>
</dbReference>